<name>A0ABQ2N6I9_9MICO</name>
<dbReference type="EMBL" id="BMMQ01000012">
    <property type="protein sequence ID" value="GGO67354.1"/>
    <property type="molecule type" value="Genomic_DNA"/>
</dbReference>
<keyword evidence="3" id="KW-1185">Reference proteome</keyword>
<evidence type="ECO:0000313" key="3">
    <source>
        <dbReference type="Proteomes" id="UP000638043"/>
    </source>
</evidence>
<evidence type="ECO:0000313" key="2">
    <source>
        <dbReference type="EMBL" id="GGO67354.1"/>
    </source>
</evidence>
<protein>
    <recommendedName>
        <fullName evidence="1">Pyridoxamine 5'-phosphate oxidase N-terminal domain-containing protein</fullName>
    </recommendedName>
</protein>
<dbReference type="Proteomes" id="UP000638043">
    <property type="component" value="Unassembled WGS sequence"/>
</dbReference>
<feature type="domain" description="Pyridoxamine 5'-phosphate oxidase N-terminal" evidence="1">
    <location>
        <begin position="39"/>
        <end position="137"/>
    </location>
</feature>
<organism evidence="2 3">
    <name type="scientific">Microbacterium nanhaiense</name>
    <dbReference type="NCBI Taxonomy" id="1301026"/>
    <lineage>
        <taxon>Bacteria</taxon>
        <taxon>Bacillati</taxon>
        <taxon>Actinomycetota</taxon>
        <taxon>Actinomycetes</taxon>
        <taxon>Micrococcales</taxon>
        <taxon>Microbacteriaceae</taxon>
        <taxon>Microbacterium</taxon>
    </lineage>
</organism>
<dbReference type="RefSeq" id="WP_188703098.1">
    <property type="nucleotide sequence ID" value="NZ_BMMQ01000012.1"/>
</dbReference>
<dbReference type="Pfam" id="PF01243">
    <property type="entry name" value="PNPOx_N"/>
    <property type="match status" value="1"/>
</dbReference>
<reference evidence="3" key="1">
    <citation type="journal article" date="2019" name="Int. J. Syst. Evol. Microbiol.">
        <title>The Global Catalogue of Microorganisms (GCM) 10K type strain sequencing project: providing services to taxonomists for standard genome sequencing and annotation.</title>
        <authorList>
            <consortium name="The Broad Institute Genomics Platform"/>
            <consortium name="The Broad Institute Genome Sequencing Center for Infectious Disease"/>
            <person name="Wu L."/>
            <person name="Ma J."/>
        </authorList>
    </citation>
    <scope>NUCLEOTIDE SEQUENCE [LARGE SCALE GENOMIC DNA]</scope>
    <source>
        <strain evidence="3">CGMCC 4.7181</strain>
    </source>
</reference>
<comment type="caution">
    <text evidence="2">The sequence shown here is derived from an EMBL/GenBank/DDBJ whole genome shotgun (WGS) entry which is preliminary data.</text>
</comment>
<proteinExistence type="predicted"/>
<dbReference type="InterPro" id="IPR012349">
    <property type="entry name" value="Split_barrel_FMN-bd"/>
</dbReference>
<sequence length="161" mass="17910">MYETREEIAQLQALMDASRARATAHLQEIVSDDHALSAEALLPRLEGMRVLSIATVTAAGEPRVSAVDGHFIHGHWTFGTDGRSAKARHLASRPAVSVAHIDSERLGFFTHGRAEALDETHPDFDEIIGHWVAHYGTDPRTWGENIRMFRVVPEWCVAYAD</sequence>
<dbReference type="Gene3D" id="2.30.110.10">
    <property type="entry name" value="Electron Transport, Fmn-binding Protein, Chain A"/>
    <property type="match status" value="1"/>
</dbReference>
<dbReference type="InterPro" id="IPR011576">
    <property type="entry name" value="Pyridox_Oxase_N"/>
</dbReference>
<accession>A0ABQ2N6I9</accession>
<dbReference type="SUPFAM" id="SSF50475">
    <property type="entry name" value="FMN-binding split barrel"/>
    <property type="match status" value="1"/>
</dbReference>
<gene>
    <name evidence="2" type="ORF">GCM10010910_28950</name>
</gene>
<evidence type="ECO:0000259" key="1">
    <source>
        <dbReference type="Pfam" id="PF01243"/>
    </source>
</evidence>